<proteinExistence type="predicted"/>
<gene>
    <name evidence="2" type="ORF">RM423_16325</name>
</gene>
<organism evidence="2 3">
    <name type="scientific">Jatrophihabitans lederbergiae</name>
    <dbReference type="NCBI Taxonomy" id="3075547"/>
    <lineage>
        <taxon>Bacteria</taxon>
        <taxon>Bacillati</taxon>
        <taxon>Actinomycetota</taxon>
        <taxon>Actinomycetes</taxon>
        <taxon>Jatrophihabitantales</taxon>
        <taxon>Jatrophihabitantaceae</taxon>
        <taxon>Jatrophihabitans</taxon>
    </lineage>
</organism>
<keyword evidence="3" id="KW-1185">Reference proteome</keyword>
<comment type="caution">
    <text evidence="2">The sequence shown here is derived from an EMBL/GenBank/DDBJ whole genome shotgun (WGS) entry which is preliminary data.</text>
</comment>
<dbReference type="CDD" id="cd00093">
    <property type="entry name" value="HTH_XRE"/>
    <property type="match status" value="1"/>
</dbReference>
<feature type="domain" description="HTH cro/C1-type" evidence="1">
    <location>
        <begin position="5"/>
        <end position="36"/>
    </location>
</feature>
<name>A0ABU2JDA3_9ACTN</name>
<dbReference type="Proteomes" id="UP001183176">
    <property type="component" value="Unassembled WGS sequence"/>
</dbReference>
<dbReference type="Pfam" id="PF13560">
    <property type="entry name" value="HTH_31"/>
    <property type="match status" value="1"/>
</dbReference>
<dbReference type="RefSeq" id="WP_311424109.1">
    <property type="nucleotide sequence ID" value="NZ_JAVREH010000025.1"/>
</dbReference>
<accession>A0ABU2JDA3</accession>
<dbReference type="InterPro" id="IPR001387">
    <property type="entry name" value="Cro/C1-type_HTH"/>
</dbReference>
<evidence type="ECO:0000313" key="3">
    <source>
        <dbReference type="Proteomes" id="UP001183176"/>
    </source>
</evidence>
<dbReference type="Gene3D" id="1.10.260.40">
    <property type="entry name" value="lambda repressor-like DNA-binding domains"/>
    <property type="match status" value="1"/>
</dbReference>
<dbReference type="EMBL" id="JAVREH010000025">
    <property type="protein sequence ID" value="MDT0262962.1"/>
    <property type="molecule type" value="Genomic_DNA"/>
</dbReference>
<protein>
    <submittedName>
        <fullName evidence="2">Helix-turn-helix transcriptional regulator</fullName>
    </submittedName>
</protein>
<reference evidence="3" key="1">
    <citation type="submission" date="2023-07" db="EMBL/GenBank/DDBJ databases">
        <title>30 novel species of actinomycetes from the DSMZ collection.</title>
        <authorList>
            <person name="Nouioui I."/>
        </authorList>
    </citation>
    <scope>NUCLEOTIDE SEQUENCE [LARGE SCALE GENOMIC DNA]</scope>
    <source>
        <strain evidence="3">DSM 44399</strain>
    </source>
</reference>
<evidence type="ECO:0000259" key="1">
    <source>
        <dbReference type="PROSITE" id="PS50943"/>
    </source>
</evidence>
<evidence type="ECO:0000313" key="2">
    <source>
        <dbReference type="EMBL" id="MDT0262962.1"/>
    </source>
</evidence>
<dbReference type="PROSITE" id="PS50943">
    <property type="entry name" value="HTH_CROC1"/>
    <property type="match status" value="1"/>
</dbReference>
<sequence>MGAQIKQARHAQGWTQTDLASRIGITQKTMHAIETGSPTVSIGSVFNAAFTVGVNLFGLEGTDLARARRQGEDTLALLPARVRKPVTKDDADDFAF</sequence>
<dbReference type="SUPFAM" id="SSF47413">
    <property type="entry name" value="lambda repressor-like DNA-binding domains"/>
    <property type="match status" value="1"/>
</dbReference>
<dbReference type="InterPro" id="IPR010982">
    <property type="entry name" value="Lambda_DNA-bd_dom_sf"/>
</dbReference>
<dbReference type="SMART" id="SM00530">
    <property type="entry name" value="HTH_XRE"/>
    <property type="match status" value="1"/>
</dbReference>